<name>A0A1W1H9I2_9BACT</name>
<dbReference type="Proteomes" id="UP000191931">
    <property type="component" value="Unassembled WGS sequence"/>
</dbReference>
<dbReference type="EMBL" id="FWEV01000077">
    <property type="protein sequence ID" value="SLM29150.1"/>
    <property type="molecule type" value="Genomic_DNA"/>
</dbReference>
<evidence type="ECO:0000256" key="1">
    <source>
        <dbReference type="SAM" id="Phobius"/>
    </source>
</evidence>
<evidence type="ECO:0000313" key="3">
    <source>
        <dbReference type="Proteomes" id="UP000191931"/>
    </source>
</evidence>
<evidence type="ECO:0008006" key="4">
    <source>
        <dbReference type="Google" id="ProtNLM"/>
    </source>
</evidence>
<keyword evidence="1" id="KW-0472">Membrane</keyword>
<dbReference type="STRING" id="1246637.MTBBW1_1680062"/>
<dbReference type="AlphaFoldDB" id="A0A1W1H9I2"/>
<proteinExistence type="predicted"/>
<keyword evidence="1" id="KW-1133">Transmembrane helix</keyword>
<protein>
    <recommendedName>
        <fullName evidence="4">Transposase</fullName>
    </recommendedName>
</protein>
<keyword evidence="1" id="KW-0812">Transmembrane</keyword>
<keyword evidence="3" id="KW-1185">Reference proteome</keyword>
<accession>A0A1W1H9I2</accession>
<reference evidence="2 3" key="1">
    <citation type="submission" date="2017-03" db="EMBL/GenBank/DDBJ databases">
        <authorList>
            <person name="Afonso C.L."/>
            <person name="Miller P.J."/>
            <person name="Scott M.A."/>
            <person name="Spackman E."/>
            <person name="Goraichik I."/>
            <person name="Dimitrov K.M."/>
            <person name="Suarez D.L."/>
            <person name="Swayne D.E."/>
        </authorList>
    </citation>
    <scope>NUCLEOTIDE SEQUENCE [LARGE SCALE GENOMIC DNA]</scope>
    <source>
        <strain evidence="2">PRJEB14757</strain>
    </source>
</reference>
<evidence type="ECO:0000313" key="2">
    <source>
        <dbReference type="EMBL" id="SLM29150.1"/>
    </source>
</evidence>
<feature type="transmembrane region" description="Helical" evidence="1">
    <location>
        <begin position="21"/>
        <end position="38"/>
    </location>
</feature>
<gene>
    <name evidence="2" type="ORF">MTBBW1_1680062</name>
</gene>
<organism evidence="2 3">
    <name type="scientific">Desulfamplus magnetovallimortis</name>
    <dbReference type="NCBI Taxonomy" id="1246637"/>
    <lineage>
        <taxon>Bacteria</taxon>
        <taxon>Pseudomonadati</taxon>
        <taxon>Thermodesulfobacteriota</taxon>
        <taxon>Desulfobacteria</taxon>
        <taxon>Desulfobacterales</taxon>
        <taxon>Desulfobacteraceae</taxon>
        <taxon>Desulfamplus</taxon>
    </lineage>
</organism>
<sequence>MRTINRILSQMSKITKHQHKFLLTLFSTIMLLQGRINFRNMGRYSNLN</sequence>